<evidence type="ECO:0000259" key="1">
    <source>
        <dbReference type="Pfam" id="PF01498"/>
    </source>
</evidence>
<keyword evidence="3" id="KW-1185">Reference proteome</keyword>
<dbReference type="GO" id="GO:0003677">
    <property type="term" value="F:DNA binding"/>
    <property type="evidence" value="ECO:0007669"/>
    <property type="project" value="InterPro"/>
</dbReference>
<evidence type="ECO:0000313" key="3">
    <source>
        <dbReference type="Proteomes" id="UP001159042"/>
    </source>
</evidence>
<dbReference type="AlphaFoldDB" id="A0AAV8VH81"/>
<organism evidence="2 3">
    <name type="scientific">Exocentrus adspersus</name>
    <dbReference type="NCBI Taxonomy" id="1586481"/>
    <lineage>
        <taxon>Eukaryota</taxon>
        <taxon>Metazoa</taxon>
        <taxon>Ecdysozoa</taxon>
        <taxon>Arthropoda</taxon>
        <taxon>Hexapoda</taxon>
        <taxon>Insecta</taxon>
        <taxon>Pterygota</taxon>
        <taxon>Neoptera</taxon>
        <taxon>Endopterygota</taxon>
        <taxon>Coleoptera</taxon>
        <taxon>Polyphaga</taxon>
        <taxon>Cucujiformia</taxon>
        <taxon>Chrysomeloidea</taxon>
        <taxon>Cerambycidae</taxon>
        <taxon>Lamiinae</taxon>
        <taxon>Acanthocinini</taxon>
        <taxon>Exocentrus</taxon>
    </lineage>
</organism>
<reference evidence="2 3" key="1">
    <citation type="journal article" date="2023" name="Insect Mol. Biol.">
        <title>Genome sequencing provides insights into the evolution of gene families encoding plant cell wall-degrading enzymes in longhorned beetles.</title>
        <authorList>
            <person name="Shin N.R."/>
            <person name="Okamura Y."/>
            <person name="Kirsch R."/>
            <person name="Pauchet Y."/>
        </authorList>
    </citation>
    <scope>NUCLEOTIDE SEQUENCE [LARGE SCALE GENOMIC DNA]</scope>
    <source>
        <strain evidence="2">EAD_L_NR</strain>
    </source>
</reference>
<dbReference type="GO" id="GO:0015074">
    <property type="term" value="P:DNA integration"/>
    <property type="evidence" value="ECO:0007669"/>
    <property type="project" value="InterPro"/>
</dbReference>
<sequence length="115" mass="13354">MATLPIFAKFVVLLSKQTVCRRLNEVNLKARRPAKGPKLCPEHRAARRNFVENYGDWNIPEWSNVLFTDESRFCLNMVDGRKSVWRRAGERFNQNLITECESFSGGSVMVWEGFQ</sequence>
<dbReference type="InterPro" id="IPR036397">
    <property type="entry name" value="RNaseH_sf"/>
</dbReference>
<dbReference type="GO" id="GO:0006313">
    <property type="term" value="P:DNA transposition"/>
    <property type="evidence" value="ECO:0007669"/>
    <property type="project" value="InterPro"/>
</dbReference>
<dbReference type="InterPro" id="IPR002492">
    <property type="entry name" value="Transposase_Tc1-like"/>
</dbReference>
<dbReference type="Pfam" id="PF01498">
    <property type="entry name" value="HTH_Tnp_Tc3_2"/>
    <property type="match status" value="1"/>
</dbReference>
<dbReference type="Proteomes" id="UP001159042">
    <property type="component" value="Unassembled WGS sequence"/>
</dbReference>
<accession>A0AAV8VH81</accession>
<name>A0AAV8VH81_9CUCU</name>
<feature type="domain" description="Transposase Tc1-like" evidence="1">
    <location>
        <begin position="14"/>
        <end position="54"/>
    </location>
</feature>
<dbReference type="Gene3D" id="3.30.420.10">
    <property type="entry name" value="Ribonuclease H-like superfamily/Ribonuclease H"/>
    <property type="match status" value="1"/>
</dbReference>
<gene>
    <name evidence="2" type="ORF">NQ315_013311</name>
</gene>
<dbReference type="EMBL" id="JANEYG010000096">
    <property type="protein sequence ID" value="KAJ8913340.1"/>
    <property type="molecule type" value="Genomic_DNA"/>
</dbReference>
<comment type="caution">
    <text evidence="2">The sequence shown here is derived from an EMBL/GenBank/DDBJ whole genome shotgun (WGS) entry which is preliminary data.</text>
</comment>
<proteinExistence type="predicted"/>
<evidence type="ECO:0000313" key="2">
    <source>
        <dbReference type="EMBL" id="KAJ8913340.1"/>
    </source>
</evidence>
<protein>
    <recommendedName>
        <fullName evidence="1">Transposase Tc1-like domain-containing protein</fullName>
    </recommendedName>
</protein>